<dbReference type="Proteomes" id="UP000215005">
    <property type="component" value="Chromosome"/>
</dbReference>
<proteinExistence type="predicted"/>
<keyword evidence="2" id="KW-1185">Reference proteome</keyword>
<dbReference type="EMBL" id="CP022753">
    <property type="protein sequence ID" value="ASU82354.1"/>
    <property type="molecule type" value="Genomic_DNA"/>
</dbReference>
<evidence type="ECO:0000313" key="2">
    <source>
        <dbReference type="Proteomes" id="UP000215005"/>
    </source>
</evidence>
<gene>
    <name evidence="1" type="ORF">CDO52_05720</name>
</gene>
<dbReference type="KEGG" id="ngv:CDO52_05720"/>
<name>A0A223S2K4_9ACTN</name>
<dbReference type="AlphaFoldDB" id="A0A223S2K4"/>
<protein>
    <submittedName>
        <fullName evidence="1">Uncharacterized protein</fullName>
    </submittedName>
</protein>
<organism evidence="1 2">
    <name type="scientific">Nocardiopsis gilva YIM 90087</name>
    <dbReference type="NCBI Taxonomy" id="1235441"/>
    <lineage>
        <taxon>Bacteria</taxon>
        <taxon>Bacillati</taxon>
        <taxon>Actinomycetota</taxon>
        <taxon>Actinomycetes</taxon>
        <taxon>Streptosporangiales</taxon>
        <taxon>Nocardiopsidaceae</taxon>
        <taxon>Nocardiopsis</taxon>
    </lineage>
</organism>
<accession>A0A223S2K4</accession>
<dbReference type="RefSeq" id="WP_017621339.1">
    <property type="nucleotide sequence ID" value="NZ_ANBG01000406.1"/>
</dbReference>
<sequence length="88" mass="9602">MTPRAWARIADCLDGTPKTVLLPGSEAESIPHHVRHLVHIDRVADSRMIAVRAYCRGPGATDTWVCRHCGAPNSSNSSGKCRTCGKYQ</sequence>
<reference evidence="1 2" key="1">
    <citation type="submission" date="2017-08" db="EMBL/GenBank/DDBJ databases">
        <title>The complete genome sequence of Nocardiopsis gilva YIM 90087.</title>
        <authorList>
            <person name="Yin M."/>
            <person name="Tang S."/>
        </authorList>
    </citation>
    <scope>NUCLEOTIDE SEQUENCE [LARGE SCALE GENOMIC DNA]</scope>
    <source>
        <strain evidence="1 2">YIM 90087</strain>
    </source>
</reference>
<evidence type="ECO:0000313" key="1">
    <source>
        <dbReference type="EMBL" id="ASU82354.1"/>
    </source>
</evidence>